<proteinExistence type="predicted"/>
<name>A0ABN8YNC6_RANTA</name>
<dbReference type="EMBL" id="OX459957">
    <property type="protein sequence ID" value="CAI9162551.1"/>
    <property type="molecule type" value="Genomic_DNA"/>
</dbReference>
<keyword evidence="3" id="KW-1185">Reference proteome</keyword>
<feature type="compositionally biased region" description="Basic residues" evidence="1">
    <location>
        <begin position="109"/>
        <end position="118"/>
    </location>
</feature>
<gene>
    <name evidence="2" type="ORF">MRATA1EN1_LOCUS11513</name>
</gene>
<feature type="region of interest" description="Disordered" evidence="1">
    <location>
        <begin position="1"/>
        <end position="118"/>
    </location>
</feature>
<accession>A0ABN8YNC6</accession>
<reference evidence="2" key="1">
    <citation type="submission" date="2023-04" db="EMBL/GenBank/DDBJ databases">
        <authorList>
            <consortium name="ELIXIR-Norway"/>
        </authorList>
    </citation>
    <scope>NUCLEOTIDE SEQUENCE [LARGE SCALE GENOMIC DNA]</scope>
</reference>
<evidence type="ECO:0000256" key="1">
    <source>
        <dbReference type="SAM" id="MobiDB-lite"/>
    </source>
</evidence>
<protein>
    <submittedName>
        <fullName evidence="2">Uncharacterized protein</fullName>
    </submittedName>
</protein>
<organism evidence="2 3">
    <name type="scientific">Rangifer tarandus platyrhynchus</name>
    <name type="common">Svalbard reindeer</name>
    <dbReference type="NCBI Taxonomy" id="3082113"/>
    <lineage>
        <taxon>Eukaryota</taxon>
        <taxon>Metazoa</taxon>
        <taxon>Chordata</taxon>
        <taxon>Craniata</taxon>
        <taxon>Vertebrata</taxon>
        <taxon>Euteleostomi</taxon>
        <taxon>Mammalia</taxon>
        <taxon>Eutheria</taxon>
        <taxon>Laurasiatheria</taxon>
        <taxon>Artiodactyla</taxon>
        <taxon>Ruminantia</taxon>
        <taxon>Pecora</taxon>
        <taxon>Cervidae</taxon>
        <taxon>Odocoileinae</taxon>
        <taxon>Rangifer</taxon>
    </lineage>
</organism>
<evidence type="ECO:0000313" key="2">
    <source>
        <dbReference type="EMBL" id="CAI9162551.1"/>
    </source>
</evidence>
<sequence length="118" mass="13001">MLPPRPALSEPRRPSPTWLFHLTLRRTRAKRDQRAEQPPGARRAERDQARPQLQAPPSRARSGGSKQTHVRLLFNADARGRSAAARLSSQPTPTGGLRPAPPSQPGPRRVARGRGART</sequence>
<evidence type="ECO:0000313" key="3">
    <source>
        <dbReference type="Proteomes" id="UP001176941"/>
    </source>
</evidence>
<dbReference type="Proteomes" id="UP001176941">
    <property type="component" value="Chromosome 21"/>
</dbReference>